<evidence type="ECO:0000313" key="6">
    <source>
        <dbReference type="EMBL" id="KAJ3479551.1"/>
    </source>
</evidence>
<evidence type="ECO:0000313" key="7">
    <source>
        <dbReference type="Proteomes" id="UP001212997"/>
    </source>
</evidence>
<dbReference type="PROSITE" id="PS50009">
    <property type="entry name" value="RASGEF_CAT"/>
    <property type="match status" value="1"/>
</dbReference>
<evidence type="ECO:0000259" key="4">
    <source>
        <dbReference type="PROSITE" id="PS50009"/>
    </source>
</evidence>
<dbReference type="PANTHER" id="PTHR23113:SF99">
    <property type="entry name" value="RASGEF DOMAIN-CONTAINING PROTEIN"/>
    <property type="match status" value="1"/>
</dbReference>
<feature type="domain" description="Ras-GEF" evidence="4">
    <location>
        <begin position="661"/>
        <end position="885"/>
    </location>
</feature>
<dbReference type="PANTHER" id="PTHR23113">
    <property type="entry name" value="GUANINE NUCLEOTIDE EXCHANGE FACTOR"/>
    <property type="match status" value="1"/>
</dbReference>
<protein>
    <recommendedName>
        <fullName evidence="8">Ras GEF</fullName>
    </recommendedName>
</protein>
<dbReference type="EMBL" id="JANAWD010000431">
    <property type="protein sequence ID" value="KAJ3479551.1"/>
    <property type="molecule type" value="Genomic_DNA"/>
</dbReference>
<reference evidence="6" key="1">
    <citation type="submission" date="2022-07" db="EMBL/GenBank/DDBJ databases">
        <title>Genome Sequence of Physisporinus lineatus.</title>
        <authorList>
            <person name="Buettner E."/>
        </authorList>
    </citation>
    <scope>NUCLEOTIDE SEQUENCE</scope>
    <source>
        <strain evidence="6">VT162</strain>
    </source>
</reference>
<proteinExistence type="predicted"/>
<dbReference type="GO" id="GO:0007264">
    <property type="term" value="P:small GTPase-mediated signal transduction"/>
    <property type="evidence" value="ECO:0007669"/>
    <property type="project" value="InterPro"/>
</dbReference>
<comment type="caution">
    <text evidence="6">The sequence shown here is derived from an EMBL/GenBank/DDBJ whole genome shotgun (WGS) entry which is preliminary data.</text>
</comment>
<keyword evidence="7" id="KW-1185">Reference proteome</keyword>
<evidence type="ECO:0008006" key="8">
    <source>
        <dbReference type="Google" id="ProtNLM"/>
    </source>
</evidence>
<organism evidence="6 7">
    <name type="scientific">Meripilus lineatus</name>
    <dbReference type="NCBI Taxonomy" id="2056292"/>
    <lineage>
        <taxon>Eukaryota</taxon>
        <taxon>Fungi</taxon>
        <taxon>Dikarya</taxon>
        <taxon>Basidiomycota</taxon>
        <taxon>Agaricomycotina</taxon>
        <taxon>Agaricomycetes</taxon>
        <taxon>Polyporales</taxon>
        <taxon>Meripilaceae</taxon>
        <taxon>Meripilus</taxon>
    </lineage>
</organism>
<dbReference type="InterPro" id="IPR001895">
    <property type="entry name" value="RASGEF_cat_dom"/>
</dbReference>
<gene>
    <name evidence="6" type="ORF">NLI96_g8979</name>
</gene>
<feature type="compositionally biased region" description="Low complexity" evidence="3">
    <location>
        <begin position="48"/>
        <end position="61"/>
    </location>
</feature>
<dbReference type="SMART" id="SM00147">
    <property type="entry name" value="RasGEF"/>
    <property type="match status" value="1"/>
</dbReference>
<feature type="domain" description="N-terminal Ras-GEF" evidence="5">
    <location>
        <begin position="479"/>
        <end position="606"/>
    </location>
</feature>
<sequence>MPIDPSRIGKPKPLGSHTTQRATAVPAQLGHPRSSPNINVPYAGIPGGRTLLKTGGSSTSSKRPRPRALSTSSEASFIALYASSQISPSSSSSEKASTASISSVETIPTIPSPPASPLPEVKPLHVRKTSKVSSAVSKSPKDVTPRSSNVRPTPSRAVGAPAANSPCPSAGETGDSEILRHQDTTTIHISQPHGTSDSANHPQSCISRGYDIKLDMGRPLEAYECLEESIRSQDIPQLYLNALEFINAINAAVSKAEQGVPEVVLRSLLSDRSNVVFPLEAFQDWLNSFPRKTAKYGSAFEHCLVNGTQEETTTSMSLSRGKIVTFTKEEEAEILEDCPKYIHFIYSGLRIYLRALMEDPEAESGSVLDKALEPREEAAVEAVKAWKLSRILQGLKMIVSLPKVRFSKRRANHSGDQTSLGSETVVSIPDSTATGNTTTTSFDAKTFKKMSLRASVLIIDTLGTSSSTDRTDKSPSFSDIWTRKNVTLTQVLLRLTDQTFAHANDLHEVLDTFWMFRDDFTDSHTLVTTLIDLYDSQPSQDVSGSSRQFLIAKILRSWTEYHWCHPRDDWAFDVLHKFLRKATARPNQAVASTTHMQTLSLLYHIHSEKPTKPKRLAGAFKLGAIAPIYGATGFDPTCIVTMKGCPDIHVLDEFHKQKEAGWVEVARALTKMESGFFLSFLPAHISTWRGKDDLMKRWTTFANSLSLWVYETTVFPCSVHERAEQLSFWIHVASHCKQLRNYSSAYHIILVLTSRLSKYMQSEFESIPAPCNAIFDTLKQYFRFPSKYREDLVRVPRPAVPIPGLVRNIIMPPWEHFCDSKEDILDPVSDLESCYQPYGLPENPLVDDYVQRRCDAFNMRHFDTAVTTYIDIAKVSVWSLYYLQSCVLTIPSVVAA</sequence>
<name>A0AAD5UWN1_9APHY</name>
<dbReference type="AlphaFoldDB" id="A0AAD5UWN1"/>
<keyword evidence="1 2" id="KW-0344">Guanine-nucleotide releasing factor</keyword>
<dbReference type="GO" id="GO:0005085">
    <property type="term" value="F:guanyl-nucleotide exchange factor activity"/>
    <property type="evidence" value="ECO:0007669"/>
    <property type="project" value="UniProtKB-KW"/>
</dbReference>
<dbReference type="Proteomes" id="UP001212997">
    <property type="component" value="Unassembled WGS sequence"/>
</dbReference>
<dbReference type="Pfam" id="PF00617">
    <property type="entry name" value="RasGEF"/>
    <property type="match status" value="1"/>
</dbReference>
<dbReference type="PROSITE" id="PS50212">
    <property type="entry name" value="RASGEF_NTER"/>
    <property type="match status" value="1"/>
</dbReference>
<accession>A0AAD5UWN1</accession>
<dbReference type="InterPro" id="IPR036964">
    <property type="entry name" value="RASGEF_cat_dom_sf"/>
</dbReference>
<feature type="region of interest" description="Disordered" evidence="3">
    <location>
        <begin position="1"/>
        <end position="72"/>
    </location>
</feature>
<dbReference type="InterPro" id="IPR000651">
    <property type="entry name" value="Ras-like_Gua-exchang_fac_N"/>
</dbReference>
<evidence type="ECO:0000256" key="2">
    <source>
        <dbReference type="PROSITE-ProRule" id="PRU00168"/>
    </source>
</evidence>
<dbReference type="Gene3D" id="1.10.840.10">
    <property type="entry name" value="Ras guanine-nucleotide exchange factors catalytic domain"/>
    <property type="match status" value="1"/>
</dbReference>
<feature type="compositionally biased region" description="Low complexity" evidence="3">
    <location>
        <begin position="84"/>
        <end position="109"/>
    </location>
</feature>
<evidence type="ECO:0000256" key="1">
    <source>
        <dbReference type="ARBA" id="ARBA00022658"/>
    </source>
</evidence>
<dbReference type="SUPFAM" id="SSF48366">
    <property type="entry name" value="Ras GEF"/>
    <property type="match status" value="1"/>
</dbReference>
<evidence type="ECO:0000259" key="5">
    <source>
        <dbReference type="PROSITE" id="PS50212"/>
    </source>
</evidence>
<evidence type="ECO:0000256" key="3">
    <source>
        <dbReference type="SAM" id="MobiDB-lite"/>
    </source>
</evidence>
<feature type="region of interest" description="Disordered" evidence="3">
    <location>
        <begin position="84"/>
        <end position="173"/>
    </location>
</feature>
<dbReference type="InterPro" id="IPR008937">
    <property type="entry name" value="Ras-like_GEF"/>
</dbReference>
<dbReference type="InterPro" id="IPR023578">
    <property type="entry name" value="Ras_GEF_dom_sf"/>
</dbReference>